<dbReference type="eggNOG" id="COG2226">
    <property type="taxonomic scope" value="Bacteria"/>
</dbReference>
<dbReference type="AlphaFoldDB" id="B7KKP1"/>
<keyword evidence="3" id="KW-1185">Reference proteome</keyword>
<dbReference type="OrthoDB" id="505670at2"/>
<proteinExistence type="predicted"/>
<dbReference type="STRING" id="65393.PCC7424_2596"/>
<dbReference type="InterPro" id="IPR029063">
    <property type="entry name" value="SAM-dependent_MTases_sf"/>
</dbReference>
<protein>
    <submittedName>
        <fullName evidence="2">Methyltransferase type 11</fullName>
    </submittedName>
</protein>
<evidence type="ECO:0000313" key="3">
    <source>
        <dbReference type="Proteomes" id="UP000002384"/>
    </source>
</evidence>
<sequence>MTATQIQPKSELISSLINGILAIKPLANLAKHQAREMMIKRAEKLGVPWRENVQKLRSHDWEKERLAIENPQVTYPDYYVRSFHGYEMGDLCWEAALEFESAAYTVHSTIWQKTDGISIKGDSRLRQNYHQVLLEQLSIQPKDILDVGCSIGMSTFAIAQAYPQAQITGIDLSPYFLAVANYRSQTQNIPINWVHTAAEATGLPDNSFDLVSAFLIFHELPQKAAKEIFREARRLLRKGGYFAMMDMNPDSQAYKTMPPYVFTLLKSTEPHLDEYFTLDVQTALIEAGFHSPTITPISPRHRTIIAQKLEN</sequence>
<dbReference type="CDD" id="cd02440">
    <property type="entry name" value="AdoMet_MTases"/>
    <property type="match status" value="1"/>
</dbReference>
<dbReference type="GO" id="GO:0008168">
    <property type="term" value="F:methyltransferase activity"/>
    <property type="evidence" value="ECO:0007669"/>
    <property type="project" value="UniProtKB-KW"/>
</dbReference>
<name>B7KKP1_GLOC7</name>
<dbReference type="RefSeq" id="WP_015954613.1">
    <property type="nucleotide sequence ID" value="NC_011729.1"/>
</dbReference>
<evidence type="ECO:0000259" key="1">
    <source>
        <dbReference type="Pfam" id="PF13649"/>
    </source>
</evidence>
<dbReference type="PANTHER" id="PTHR42912">
    <property type="entry name" value="METHYLTRANSFERASE"/>
    <property type="match status" value="1"/>
</dbReference>
<dbReference type="Proteomes" id="UP000002384">
    <property type="component" value="Chromosome"/>
</dbReference>
<evidence type="ECO:0000313" key="2">
    <source>
        <dbReference type="EMBL" id="ACK71010.1"/>
    </source>
</evidence>
<dbReference type="KEGG" id="cyc:PCC7424_2596"/>
<dbReference type="PANTHER" id="PTHR42912:SF80">
    <property type="entry name" value="METHYLTRANSFERASE DOMAIN-CONTAINING PROTEIN"/>
    <property type="match status" value="1"/>
</dbReference>
<dbReference type="SUPFAM" id="SSF53335">
    <property type="entry name" value="S-adenosyl-L-methionine-dependent methyltransferases"/>
    <property type="match status" value="1"/>
</dbReference>
<gene>
    <name evidence="2" type="ordered locus">PCC7424_2596</name>
</gene>
<keyword evidence="2" id="KW-0808">Transferase</keyword>
<organism evidence="2 3">
    <name type="scientific">Gloeothece citriformis (strain PCC 7424)</name>
    <name type="common">Cyanothece sp. (strain PCC 7424)</name>
    <dbReference type="NCBI Taxonomy" id="65393"/>
    <lineage>
        <taxon>Bacteria</taxon>
        <taxon>Bacillati</taxon>
        <taxon>Cyanobacteriota</taxon>
        <taxon>Cyanophyceae</taxon>
        <taxon>Oscillatoriophycideae</taxon>
        <taxon>Chroococcales</taxon>
        <taxon>Aphanothecaceae</taxon>
        <taxon>Gloeothece</taxon>
        <taxon>Gloeothece citriformis</taxon>
    </lineage>
</organism>
<dbReference type="GO" id="GO:0032259">
    <property type="term" value="P:methylation"/>
    <property type="evidence" value="ECO:0007669"/>
    <property type="project" value="UniProtKB-KW"/>
</dbReference>
<dbReference type="HOGENOM" id="CLU_053941_0_0_3"/>
<dbReference type="Pfam" id="PF13649">
    <property type="entry name" value="Methyltransf_25"/>
    <property type="match status" value="1"/>
</dbReference>
<feature type="domain" description="Methyltransferase" evidence="1">
    <location>
        <begin position="144"/>
        <end position="240"/>
    </location>
</feature>
<dbReference type="EMBL" id="CP001291">
    <property type="protein sequence ID" value="ACK71010.1"/>
    <property type="molecule type" value="Genomic_DNA"/>
</dbReference>
<dbReference type="Gene3D" id="3.40.50.150">
    <property type="entry name" value="Vaccinia Virus protein VP39"/>
    <property type="match status" value="1"/>
</dbReference>
<reference evidence="3" key="1">
    <citation type="journal article" date="2011" name="MBio">
        <title>Novel metabolic attributes of the genus Cyanothece, comprising a group of unicellular nitrogen-fixing Cyanobacteria.</title>
        <authorList>
            <person name="Bandyopadhyay A."/>
            <person name="Elvitigala T."/>
            <person name="Welsh E."/>
            <person name="Stockel J."/>
            <person name="Liberton M."/>
            <person name="Min H."/>
            <person name="Sherman L.A."/>
            <person name="Pakrasi H.B."/>
        </authorList>
    </citation>
    <scope>NUCLEOTIDE SEQUENCE [LARGE SCALE GENOMIC DNA]</scope>
    <source>
        <strain evidence="3">PCC 7424</strain>
    </source>
</reference>
<dbReference type="InterPro" id="IPR050508">
    <property type="entry name" value="Methyltransf_Superfamily"/>
</dbReference>
<keyword evidence="2" id="KW-0489">Methyltransferase</keyword>
<dbReference type="InterPro" id="IPR041698">
    <property type="entry name" value="Methyltransf_25"/>
</dbReference>
<accession>B7KKP1</accession>